<dbReference type="EMBL" id="CAJNNW010031271">
    <property type="protein sequence ID" value="CAE8706681.1"/>
    <property type="molecule type" value="Genomic_DNA"/>
</dbReference>
<feature type="compositionally biased region" description="Gly residues" evidence="5">
    <location>
        <begin position="26"/>
        <end position="47"/>
    </location>
</feature>
<accession>A0A813KQS5</accession>
<keyword evidence="4" id="KW-0067">ATP-binding</keyword>
<evidence type="ECO:0000256" key="1">
    <source>
        <dbReference type="ARBA" id="ARBA00022741"/>
    </source>
</evidence>
<dbReference type="InterPro" id="IPR027417">
    <property type="entry name" value="P-loop_NTPase"/>
</dbReference>
<name>A0A813KQS5_POLGL</name>
<dbReference type="InterPro" id="IPR013320">
    <property type="entry name" value="ConA-like_dom_sf"/>
</dbReference>
<evidence type="ECO:0000256" key="4">
    <source>
        <dbReference type="ARBA" id="ARBA00022840"/>
    </source>
</evidence>
<keyword evidence="2" id="KW-0378">Hydrolase</keyword>
<comment type="caution">
    <text evidence="7">The sequence shown here is derived from an EMBL/GenBank/DDBJ whole genome shotgun (WGS) entry which is preliminary data.</text>
</comment>
<dbReference type="PROSITE" id="PS50188">
    <property type="entry name" value="B302_SPRY"/>
    <property type="match status" value="1"/>
</dbReference>
<evidence type="ECO:0000259" key="6">
    <source>
        <dbReference type="PROSITE" id="PS50188"/>
    </source>
</evidence>
<dbReference type="InterPro" id="IPR003877">
    <property type="entry name" value="SPRY_dom"/>
</dbReference>
<feature type="region of interest" description="Disordered" evidence="5">
    <location>
        <begin position="1"/>
        <end position="74"/>
    </location>
</feature>
<dbReference type="SMART" id="SM00449">
    <property type="entry name" value="SPRY"/>
    <property type="match status" value="1"/>
</dbReference>
<dbReference type="InterPro" id="IPR047187">
    <property type="entry name" value="SF1_C_Upf1"/>
</dbReference>
<dbReference type="FunFam" id="3.40.50.300:FF:000326">
    <property type="entry name" value="P-loop containing nucleoside triphosphate hydrolase"/>
    <property type="match status" value="1"/>
</dbReference>
<evidence type="ECO:0000313" key="8">
    <source>
        <dbReference type="Proteomes" id="UP000626109"/>
    </source>
</evidence>
<dbReference type="Proteomes" id="UP000626109">
    <property type="component" value="Unassembled WGS sequence"/>
</dbReference>
<evidence type="ECO:0000313" key="7">
    <source>
        <dbReference type="EMBL" id="CAE8706681.1"/>
    </source>
</evidence>
<protein>
    <recommendedName>
        <fullName evidence="6">B30.2/SPRY domain-containing protein</fullName>
    </recommendedName>
</protein>
<evidence type="ECO:0000256" key="2">
    <source>
        <dbReference type="ARBA" id="ARBA00022801"/>
    </source>
</evidence>
<dbReference type="Pfam" id="PF13086">
    <property type="entry name" value="AAA_11"/>
    <property type="match status" value="2"/>
</dbReference>
<dbReference type="PANTHER" id="PTHR10887">
    <property type="entry name" value="DNA2/NAM7 HELICASE FAMILY"/>
    <property type="match status" value="1"/>
</dbReference>
<dbReference type="InterPro" id="IPR043136">
    <property type="entry name" value="B30.2/SPRY_sf"/>
</dbReference>
<dbReference type="GO" id="GO:0005694">
    <property type="term" value="C:chromosome"/>
    <property type="evidence" value="ECO:0007669"/>
    <property type="project" value="UniProtKB-ARBA"/>
</dbReference>
<feature type="domain" description="B30.2/SPRY" evidence="6">
    <location>
        <begin position="65"/>
        <end position="246"/>
    </location>
</feature>
<dbReference type="PANTHER" id="PTHR10887:SF495">
    <property type="entry name" value="HELICASE SENATAXIN ISOFORM X1-RELATED"/>
    <property type="match status" value="1"/>
</dbReference>
<evidence type="ECO:0000256" key="3">
    <source>
        <dbReference type="ARBA" id="ARBA00022806"/>
    </source>
</evidence>
<proteinExistence type="predicted"/>
<reference evidence="7" key="1">
    <citation type="submission" date="2021-02" db="EMBL/GenBank/DDBJ databases">
        <authorList>
            <person name="Dougan E. K."/>
            <person name="Rhodes N."/>
            <person name="Thang M."/>
            <person name="Chan C."/>
        </authorList>
    </citation>
    <scope>NUCLEOTIDE SEQUENCE</scope>
</reference>
<sequence length="1160" mass="124434">MGKGGGGKGGSDSYPARGHEFKGEGKGSGGGTYGSGCGKGDSGGGKNNTGKNSGKKGGEDNYEGGNGGSSTPATASFATELGTGICLNPADRDESFVFLGRPLLRARRNASHAKWSGCRATKGIAAGRGAFAVKNETGGNMRIGWSLGDATTELGLDDKSFGYGGTAMKSHAGKYSKFGQTYGQDDVVVALIDLERHAISYVKNGHAIPGDAFSIPRHMWGLPFFPHLLTKDREATVTVFFGGPSPPLQVPELPAGFSWMSDLQLVPSARQCDHAGVTVEDAGAVIQVDASQLQQSAHRDQFEDWKIKVSAYANHFQPSLAWEYQAEKESVMHRVKRSIKQLESTGHGCGGLSVEVDSQRLTLTRPQGIPRLSEISIGRTVLITAEPSIVDINDPSTTISGEVQNISERAIILTTTYDKLPDGKGLFRVDLGPNMSTYERVDRVLDKLQSCDKPSKKLQNKMGIVSPCTPLADAIFMDVAETSGAARLWDPSTRPRPNPSSDISVAARQVHYAVPPRVPSWESPPKARQLNESQRLALDLVLKEQRKLSLVQGPPGTGKTTTALEIISGLLHAGRGPILATAFSNKGVNNLAEGLHKRGINVLRVGICDSELPYSMEAHLEYYGYQGRKGAGKGAQNDVIGKADVVCATVVGSGMSLLRNFDFPFVIVDEAAQIIEPALLIPLSKGSVQVVMVGDQCQLPATVLSHQAQQAGLDVSLFDRLISMGMEVHMLSVQYRMHPLIAEFPSWRFYNHKLETGIRPSDRPVLPLQGLDLGTLAIIHVGAAETSQGMSKSNKAEADCVAHLLRALKPGVPLGEVGVITPYSAQVACIRQAIRGLGSEADQVQVSSVDAFQGSEKEAILLSMVRSNLRGDIGFVADWRRLNVAATRAKRLLVVVGNLLTLSQHALWRDFLGFHEDLKVLEWTGSGLGALSAEPLQLLRAARQIAKRRGVKPLPLRGDYPVDADFERAERGDLTWDAPPLVEGAEEGLSWDTPAPPAKAPDDWGDAPLAAAADWEGGATAAHQVFQGEARVGLAVGKDGAQLDLAPTRWGMRIEGVDRRSPNQFEVGSTIVAIGGQVLTQADNSEASLDKVEEIFGAHFQDAVEIHLAPQEERLVRWTQVPKDAELDALGDQFDLISEFCPQGMMLYGPQIALDFASNV</sequence>
<organism evidence="7 8">
    <name type="scientific">Polarella glacialis</name>
    <name type="common">Dinoflagellate</name>
    <dbReference type="NCBI Taxonomy" id="89957"/>
    <lineage>
        <taxon>Eukaryota</taxon>
        <taxon>Sar</taxon>
        <taxon>Alveolata</taxon>
        <taxon>Dinophyceae</taxon>
        <taxon>Suessiales</taxon>
        <taxon>Suessiaceae</taxon>
        <taxon>Polarella</taxon>
    </lineage>
</organism>
<keyword evidence="1" id="KW-0547">Nucleotide-binding</keyword>
<keyword evidence="3" id="KW-0347">Helicase</keyword>
<dbReference type="Gene3D" id="3.40.50.300">
    <property type="entry name" value="P-loop containing nucleotide triphosphate hydrolases"/>
    <property type="match status" value="2"/>
</dbReference>
<gene>
    <name evidence="7" type="ORF">PGLA2088_LOCUS34299</name>
</gene>
<dbReference type="InterPro" id="IPR041677">
    <property type="entry name" value="DNA2/NAM7_AAA_11"/>
</dbReference>
<dbReference type="Pfam" id="PF13087">
    <property type="entry name" value="AAA_12"/>
    <property type="match status" value="1"/>
</dbReference>
<dbReference type="SUPFAM" id="SSF49899">
    <property type="entry name" value="Concanavalin A-like lectins/glucanases"/>
    <property type="match status" value="1"/>
</dbReference>
<dbReference type="Gene3D" id="2.60.120.920">
    <property type="match status" value="1"/>
</dbReference>
<dbReference type="InterPro" id="IPR001870">
    <property type="entry name" value="B30.2/SPRY"/>
</dbReference>
<dbReference type="InterPro" id="IPR041679">
    <property type="entry name" value="DNA2/NAM7-like_C"/>
</dbReference>
<dbReference type="GO" id="GO:0004386">
    <property type="term" value="F:helicase activity"/>
    <property type="evidence" value="ECO:0007669"/>
    <property type="project" value="UniProtKB-KW"/>
</dbReference>
<dbReference type="GO" id="GO:0016787">
    <property type="term" value="F:hydrolase activity"/>
    <property type="evidence" value="ECO:0007669"/>
    <property type="project" value="UniProtKB-KW"/>
</dbReference>
<dbReference type="InterPro" id="IPR045055">
    <property type="entry name" value="DNA2/NAM7-like"/>
</dbReference>
<evidence type="ECO:0000256" key="5">
    <source>
        <dbReference type="SAM" id="MobiDB-lite"/>
    </source>
</evidence>
<feature type="compositionally biased region" description="Gly residues" evidence="5">
    <location>
        <begin position="1"/>
        <end position="10"/>
    </location>
</feature>
<dbReference type="CDD" id="cd18808">
    <property type="entry name" value="SF1_C_Upf1"/>
    <property type="match status" value="1"/>
</dbReference>
<dbReference type="Pfam" id="PF00622">
    <property type="entry name" value="SPRY"/>
    <property type="match status" value="1"/>
</dbReference>
<dbReference type="GO" id="GO:0005524">
    <property type="term" value="F:ATP binding"/>
    <property type="evidence" value="ECO:0007669"/>
    <property type="project" value="UniProtKB-KW"/>
</dbReference>
<dbReference type="SUPFAM" id="SSF52540">
    <property type="entry name" value="P-loop containing nucleoside triphosphate hydrolases"/>
    <property type="match status" value="1"/>
</dbReference>
<dbReference type="AlphaFoldDB" id="A0A813KQS5"/>